<organism evidence="2 3">
    <name type="scientific">[Myrmecia] bisecta</name>
    <dbReference type="NCBI Taxonomy" id="41462"/>
    <lineage>
        <taxon>Eukaryota</taxon>
        <taxon>Viridiplantae</taxon>
        <taxon>Chlorophyta</taxon>
        <taxon>core chlorophytes</taxon>
        <taxon>Trebouxiophyceae</taxon>
        <taxon>Trebouxiales</taxon>
        <taxon>Trebouxiaceae</taxon>
        <taxon>Myrmecia</taxon>
    </lineage>
</organism>
<feature type="region of interest" description="Disordered" evidence="1">
    <location>
        <begin position="1022"/>
        <end position="1068"/>
    </location>
</feature>
<gene>
    <name evidence="2" type="ORF">WJX72_010062</name>
</gene>
<feature type="region of interest" description="Disordered" evidence="1">
    <location>
        <begin position="92"/>
        <end position="205"/>
    </location>
</feature>
<evidence type="ECO:0008006" key="4">
    <source>
        <dbReference type="Google" id="ProtNLM"/>
    </source>
</evidence>
<feature type="compositionally biased region" description="Low complexity" evidence="1">
    <location>
        <begin position="1738"/>
        <end position="1767"/>
    </location>
</feature>
<feature type="compositionally biased region" description="Low complexity" evidence="1">
    <location>
        <begin position="551"/>
        <end position="565"/>
    </location>
</feature>
<feature type="compositionally biased region" description="Basic and acidic residues" evidence="1">
    <location>
        <begin position="1022"/>
        <end position="1038"/>
    </location>
</feature>
<feature type="compositionally biased region" description="Low complexity" evidence="1">
    <location>
        <begin position="866"/>
        <end position="880"/>
    </location>
</feature>
<feature type="region of interest" description="Disordered" evidence="1">
    <location>
        <begin position="545"/>
        <end position="636"/>
    </location>
</feature>
<feature type="compositionally biased region" description="Low complexity" evidence="1">
    <location>
        <begin position="828"/>
        <end position="839"/>
    </location>
</feature>
<feature type="compositionally biased region" description="Low complexity" evidence="1">
    <location>
        <begin position="768"/>
        <end position="782"/>
    </location>
</feature>
<feature type="compositionally biased region" description="Basic and acidic residues" evidence="1">
    <location>
        <begin position="1480"/>
        <end position="1496"/>
    </location>
</feature>
<feature type="compositionally biased region" description="Low complexity" evidence="1">
    <location>
        <begin position="1184"/>
        <end position="1197"/>
    </location>
</feature>
<feature type="region of interest" description="Disordered" evidence="1">
    <location>
        <begin position="1"/>
        <end position="40"/>
    </location>
</feature>
<name>A0AAW1R836_9CHLO</name>
<evidence type="ECO:0000313" key="2">
    <source>
        <dbReference type="EMBL" id="KAK9830160.1"/>
    </source>
</evidence>
<feature type="compositionally biased region" description="Polar residues" evidence="1">
    <location>
        <begin position="566"/>
        <end position="582"/>
    </location>
</feature>
<accession>A0AAW1R836</accession>
<sequence length="1891" mass="187399">MLHQQQARTRPSVAAPAQATAHPAAPSQHQPAAASHKGHAPGPLASAAVLYPIHGHVCCVVRLANSHVLAHDSHGLDQSHTILLLKGLAQPMEPPKEEASSNTGPPALHSPGPPQASPSKSQSRSPGIWGTVKSLWSGNSHPVEVDEEESETGAGNSDYEDVPPEDITRAHSGLSDASGYTTPPDVAAQFYTPRDPALGEGSYLDGSEHDAAAVMAAEKQAETRVAGNLASAAAKASKLQSAGDVGVKRAQPVAGSDSVDLPAVTTAPVQPFSKFADSAVPEPSAPKTAAGEGGRAVHEQGPQALTAATGGAAKTGVLGGSKADAARAASMDSEISFAAGVGKAPGADRHSMDSDVISLQAGIAGGTQSASSAALEDDATSPLAAGPGASNAVEASGDSSFTLAKPTSATNTASAVKSAGAAAMPEASVASAMGIRDQASFTLPKPVATTGSSVAAAAPEGYTPLKNTGGQSEQAPAYTLTEAAADKAIDEQSEPLLSAGVRRTSSGSGKLMFASHPVPDGTADSQIATKSPSAIAEELKALSSGSSIDTAGSGAVGSPSSSSTAQDTLASHQPPIDSTNSAARVLENVVEERLTPKSSGDARTLESLNSEASTAGKAGASASSASESTATSKLAGTLQTRNRSLLKAVEGAQLEEASTSSELKLVRPGTPEARISRNELARTPPVGAADKPTGAAAKSAGAASAEQPSQSTAAWLGEKAAQAGTAVQDTAASLAAGTAGLAIAAKDKVGTAQTSQGAEGLRPVTEEGQTSGSSTGHDSGSSLAADTAGPAVAAKDKVVGTAGTSEAAEGLRPVTEEGLTGVPSVQDTAATGTASLTGAARDKVAGGAPAIRPAEQEGLGSTTSRAAGSGPDAAPAAQQSTAGWFSPLSRGLHSPKSLPSPTLAAATAPTPVLSPLTSRLVAPVQDLEREVSRNYHQSTAPVLSPMSAGLAARKQAHLAIASPTASQLASPTSTTVAASQFSPLTKSLSNVKERALAGPNFADERVDQSDVHPLTSYLSKGKERNFAAERRDNHDVVYERPSSPARLAGSSEARSTLSSEEAAVEPSAMRTSHVGVPVAAAAAVFSPLAKGPVAVGLTPLSSHLSGKANFAHERLDNQDVQYEETSSPAVPEHPGATYPKYIIPPSEVPVGYENAAITHPASAATLAAASSPQTRSLGSPEPAGSSSYTSGSSWTGSPAQDNTAFSPLGSGIRSMLPQQSANVTPYETPYESPAKSVQAEPAVSDSLEQPGSHAQGLYYDTTTALSKEPLPEAAPGYDGIGISETAGLSEAAAERAGKLKPSADLEAGTPAEGFGRVSVAGDRGPSLGDSQPDSAILDEKLDEVQPAAAAAPAAATKAGSDKLDDIDLTPGIDANLGASGGHPGLSTAADIKHASAIAADTGLGVKQPKVAVPVPKEHARSSPAVAPDAPPPAPHWESPAAVFEAGLGEGGPKSMDTAAFQGNADASGLAANNPAAQRAGEADSSKSAADEKHEGANNKSVLSWGLGALGAAGAALGITAASSAAKDQADAPGKGFQADSSAVQLPLSESLKEGISDAATVDHAAQGGDEADSFEDAVPVSASNKDLASAADVSTEPVTAANEAIASAADALKAVAAGKEQEATALAASLPAAAEVLPSVPGAASTVQASQTVIAAVDHSSAAVKAAAAAKGVPEPVIESVVDKAAANLKAGATAARQSAGVPLTEEEGLSYYDKYIDKAVDRSTARQSKNASKEALKTTAAGAGTPASSTSAKPAADVASSSTAAAEPGSLQAQAEKPAAGPARQAQEKAPAAPEPSLVAAEEVPVKPEAAAASEAPARAAQPKGSKINEAADSKADGGVAAEQRLGAATAMDTTVANGMKPEPQARPAPPADAARGGGCFACFRPKTAK</sequence>
<feature type="region of interest" description="Disordered" evidence="1">
    <location>
        <begin position="274"/>
        <end position="298"/>
    </location>
</feature>
<feature type="region of interest" description="Disordered" evidence="1">
    <location>
        <begin position="1466"/>
        <end position="1497"/>
    </location>
</feature>
<keyword evidence="3" id="KW-1185">Reference proteome</keyword>
<comment type="caution">
    <text evidence="2">The sequence shown here is derived from an EMBL/GenBank/DDBJ whole genome shotgun (WGS) entry which is preliminary data.</text>
</comment>
<feature type="compositionally biased region" description="Low complexity" evidence="1">
    <location>
        <begin position="694"/>
        <end position="705"/>
    </location>
</feature>
<feature type="region of interest" description="Disordered" evidence="1">
    <location>
        <begin position="1166"/>
        <end position="1254"/>
    </location>
</feature>
<dbReference type="EMBL" id="JALJOR010000001">
    <property type="protein sequence ID" value="KAK9830160.1"/>
    <property type="molecule type" value="Genomic_DNA"/>
</dbReference>
<feature type="region of interest" description="Disordered" evidence="1">
    <location>
        <begin position="1293"/>
        <end position="1333"/>
    </location>
</feature>
<feature type="region of interest" description="Disordered" evidence="1">
    <location>
        <begin position="501"/>
        <end position="527"/>
    </location>
</feature>
<feature type="region of interest" description="Disordered" evidence="1">
    <location>
        <begin position="653"/>
        <end position="726"/>
    </location>
</feature>
<feature type="compositionally biased region" description="Low complexity" evidence="1">
    <location>
        <begin position="1783"/>
        <end position="1822"/>
    </location>
</feature>
<feature type="region of interest" description="Disordered" evidence="1">
    <location>
        <begin position="1723"/>
        <end position="1881"/>
    </location>
</feature>
<feature type="compositionally biased region" description="Low complexity" evidence="1">
    <location>
        <begin position="11"/>
        <end position="35"/>
    </location>
</feature>
<feature type="region of interest" description="Disordered" evidence="1">
    <location>
        <begin position="1413"/>
        <end position="1438"/>
    </location>
</feature>
<reference evidence="2 3" key="1">
    <citation type="journal article" date="2024" name="Nat. Commun.">
        <title>Phylogenomics reveals the evolutionary origins of lichenization in chlorophyte algae.</title>
        <authorList>
            <person name="Puginier C."/>
            <person name="Libourel C."/>
            <person name="Otte J."/>
            <person name="Skaloud P."/>
            <person name="Haon M."/>
            <person name="Grisel S."/>
            <person name="Petersen M."/>
            <person name="Berrin J.G."/>
            <person name="Delaux P.M."/>
            <person name="Dal Grande F."/>
            <person name="Keller J."/>
        </authorList>
    </citation>
    <scope>NUCLEOTIDE SEQUENCE [LARGE SCALE GENOMIC DNA]</scope>
    <source>
        <strain evidence="2 3">SAG 2043</strain>
    </source>
</reference>
<feature type="compositionally biased region" description="Basic and acidic residues" evidence="1">
    <location>
        <begin position="1293"/>
        <end position="1303"/>
    </location>
</feature>
<evidence type="ECO:0000256" key="1">
    <source>
        <dbReference type="SAM" id="MobiDB-lite"/>
    </source>
</evidence>
<proteinExistence type="predicted"/>
<protein>
    <recommendedName>
        <fullName evidence="4">Proteophosphoglycan ppg4</fullName>
    </recommendedName>
</protein>
<feature type="compositionally biased region" description="Low complexity" evidence="1">
    <location>
        <begin position="610"/>
        <end position="633"/>
    </location>
</feature>
<feature type="compositionally biased region" description="Polar residues" evidence="1">
    <location>
        <begin position="1216"/>
        <end position="1225"/>
    </location>
</feature>
<feature type="region of interest" description="Disordered" evidence="1">
    <location>
        <begin position="747"/>
        <end position="880"/>
    </location>
</feature>
<dbReference type="Proteomes" id="UP001489004">
    <property type="component" value="Unassembled WGS sequence"/>
</dbReference>
<evidence type="ECO:0000313" key="3">
    <source>
        <dbReference type="Proteomes" id="UP001489004"/>
    </source>
</evidence>
<feature type="region of interest" description="Disordered" evidence="1">
    <location>
        <begin position="369"/>
        <end position="397"/>
    </location>
</feature>